<dbReference type="PANTHER" id="PTHR43791:SF103">
    <property type="entry name" value="MAJOR FACILITATOR SUPERFAMILY (MFS) PROFILE DOMAIN-CONTAINING PROTEIN-RELATED"/>
    <property type="match status" value="1"/>
</dbReference>
<keyword evidence="3 6" id="KW-0812">Transmembrane</keyword>
<evidence type="ECO:0000256" key="1">
    <source>
        <dbReference type="ARBA" id="ARBA00004141"/>
    </source>
</evidence>
<evidence type="ECO:0000313" key="8">
    <source>
        <dbReference type="Proteomes" id="UP000191691"/>
    </source>
</evidence>
<dbReference type="EMBL" id="MOOB01000007">
    <property type="protein sequence ID" value="OQE92485.1"/>
    <property type="molecule type" value="Genomic_DNA"/>
</dbReference>
<organism evidence="7 8">
    <name type="scientific">Penicillium nalgiovense</name>
    <dbReference type="NCBI Taxonomy" id="60175"/>
    <lineage>
        <taxon>Eukaryota</taxon>
        <taxon>Fungi</taxon>
        <taxon>Dikarya</taxon>
        <taxon>Ascomycota</taxon>
        <taxon>Pezizomycotina</taxon>
        <taxon>Eurotiomycetes</taxon>
        <taxon>Eurotiomycetidae</taxon>
        <taxon>Eurotiales</taxon>
        <taxon>Aspergillaceae</taxon>
        <taxon>Penicillium</taxon>
    </lineage>
</organism>
<keyword evidence="4 6" id="KW-1133">Transmembrane helix</keyword>
<evidence type="ECO:0008006" key="9">
    <source>
        <dbReference type="Google" id="ProtNLM"/>
    </source>
</evidence>
<dbReference type="SUPFAM" id="SSF103473">
    <property type="entry name" value="MFS general substrate transporter"/>
    <property type="match status" value="1"/>
</dbReference>
<dbReference type="Pfam" id="PF07690">
    <property type="entry name" value="MFS_1"/>
    <property type="match status" value="1"/>
</dbReference>
<dbReference type="GO" id="GO:0016020">
    <property type="term" value="C:membrane"/>
    <property type="evidence" value="ECO:0007669"/>
    <property type="project" value="UniProtKB-SubCell"/>
</dbReference>
<evidence type="ECO:0000256" key="6">
    <source>
        <dbReference type="SAM" id="Phobius"/>
    </source>
</evidence>
<keyword evidence="2" id="KW-0813">Transport</keyword>
<comment type="subcellular location">
    <subcellularLocation>
        <location evidence="1">Membrane</location>
        <topology evidence="1">Multi-pass membrane protein</topology>
    </subcellularLocation>
</comment>
<evidence type="ECO:0000256" key="3">
    <source>
        <dbReference type="ARBA" id="ARBA00022692"/>
    </source>
</evidence>
<proteinExistence type="predicted"/>
<dbReference type="InterPro" id="IPR036259">
    <property type="entry name" value="MFS_trans_sf"/>
</dbReference>
<dbReference type="STRING" id="60175.A0A1V6YYH3"/>
<keyword evidence="5 6" id="KW-0472">Membrane</keyword>
<evidence type="ECO:0000256" key="2">
    <source>
        <dbReference type="ARBA" id="ARBA00022448"/>
    </source>
</evidence>
<dbReference type="AlphaFoldDB" id="A0A1V6YYH3"/>
<dbReference type="Gene3D" id="1.20.1250.20">
    <property type="entry name" value="MFS general substrate transporter like domains"/>
    <property type="match status" value="1"/>
</dbReference>
<evidence type="ECO:0000313" key="7">
    <source>
        <dbReference type="EMBL" id="OQE92485.1"/>
    </source>
</evidence>
<feature type="transmembrane region" description="Helical" evidence="6">
    <location>
        <begin position="130"/>
        <end position="152"/>
    </location>
</feature>
<evidence type="ECO:0000256" key="5">
    <source>
        <dbReference type="ARBA" id="ARBA00023136"/>
    </source>
</evidence>
<dbReference type="InterPro" id="IPR011701">
    <property type="entry name" value="MFS"/>
</dbReference>
<gene>
    <name evidence="7" type="ORF">PENNAL_c0007G01634</name>
</gene>
<comment type="caution">
    <text evidence="7">The sequence shown here is derived from an EMBL/GenBank/DDBJ whole genome shotgun (WGS) entry which is preliminary data.</text>
</comment>
<dbReference type="PANTHER" id="PTHR43791">
    <property type="entry name" value="PERMEASE-RELATED"/>
    <property type="match status" value="1"/>
</dbReference>
<name>A0A1V6YYH3_PENNA</name>
<protein>
    <recommendedName>
        <fullName evidence="9">Major facilitator superfamily (MFS) profile domain-containing protein</fullName>
    </recommendedName>
</protein>
<sequence>MATLPKSAVQAAIDWYIDSLAEPLRMLNQKIHKNPELAYEEHIAHDDICYFLISQGIQTTSHAYGLLGFCYFLQFLDKQTLSYASLLGMIEDTHLEGTQFSWTASVLYFRYIFWSYPAMYLTVRLPIGKYLGATVLLWAAVLMCHAACHNFTGLVITPFFLGALEASIAPGFSLITGMWYT</sequence>
<dbReference type="GO" id="GO:0022857">
    <property type="term" value="F:transmembrane transporter activity"/>
    <property type="evidence" value="ECO:0007669"/>
    <property type="project" value="InterPro"/>
</dbReference>
<keyword evidence="8" id="KW-1185">Reference proteome</keyword>
<dbReference type="Proteomes" id="UP000191691">
    <property type="component" value="Unassembled WGS sequence"/>
</dbReference>
<evidence type="ECO:0000256" key="4">
    <source>
        <dbReference type="ARBA" id="ARBA00022989"/>
    </source>
</evidence>
<reference evidence="8" key="1">
    <citation type="journal article" date="2017" name="Nat. Microbiol.">
        <title>Global analysis of biosynthetic gene clusters reveals vast potential of secondary metabolite production in Penicillium species.</title>
        <authorList>
            <person name="Nielsen J.C."/>
            <person name="Grijseels S."/>
            <person name="Prigent S."/>
            <person name="Ji B."/>
            <person name="Dainat J."/>
            <person name="Nielsen K.F."/>
            <person name="Frisvad J.C."/>
            <person name="Workman M."/>
            <person name="Nielsen J."/>
        </authorList>
    </citation>
    <scope>NUCLEOTIDE SEQUENCE [LARGE SCALE GENOMIC DNA]</scope>
    <source>
        <strain evidence="8">IBT 13039</strain>
    </source>
</reference>
<dbReference type="SUPFAM" id="SSF53187">
    <property type="entry name" value="Zn-dependent exopeptidases"/>
    <property type="match status" value="1"/>
</dbReference>
<feature type="transmembrane region" description="Helical" evidence="6">
    <location>
        <begin position="158"/>
        <end position="180"/>
    </location>
</feature>
<accession>A0A1V6YYH3</accession>